<protein>
    <submittedName>
        <fullName evidence="1">(rape) hypothetical protein</fullName>
    </submittedName>
</protein>
<dbReference type="Proteomes" id="UP001295469">
    <property type="component" value="Chromosome C02"/>
</dbReference>
<evidence type="ECO:0000313" key="1">
    <source>
        <dbReference type="EMBL" id="CAF1921671.1"/>
    </source>
</evidence>
<name>A0A816KXB6_BRANA</name>
<proteinExistence type="predicted"/>
<accession>A0A816KXB6</accession>
<organism evidence="1">
    <name type="scientific">Brassica napus</name>
    <name type="common">Rape</name>
    <dbReference type="NCBI Taxonomy" id="3708"/>
    <lineage>
        <taxon>Eukaryota</taxon>
        <taxon>Viridiplantae</taxon>
        <taxon>Streptophyta</taxon>
        <taxon>Embryophyta</taxon>
        <taxon>Tracheophyta</taxon>
        <taxon>Spermatophyta</taxon>
        <taxon>Magnoliopsida</taxon>
        <taxon>eudicotyledons</taxon>
        <taxon>Gunneridae</taxon>
        <taxon>Pentapetalae</taxon>
        <taxon>rosids</taxon>
        <taxon>malvids</taxon>
        <taxon>Brassicales</taxon>
        <taxon>Brassicaceae</taxon>
        <taxon>Brassiceae</taxon>
        <taxon>Brassica</taxon>
    </lineage>
</organism>
<sequence>MPGPYLGEVSSLAFLGLPQHALPHSLSSRGEIWFGDSALRIDLRGADSLVPSV</sequence>
<reference evidence="1" key="1">
    <citation type="submission" date="2021-01" db="EMBL/GenBank/DDBJ databases">
        <authorList>
            <consortium name="Genoscope - CEA"/>
            <person name="William W."/>
        </authorList>
    </citation>
    <scope>NUCLEOTIDE SEQUENCE</scope>
</reference>
<dbReference type="AlphaFoldDB" id="A0A816KXB6"/>
<dbReference type="EMBL" id="HG994366">
    <property type="protein sequence ID" value="CAF1921671.1"/>
    <property type="molecule type" value="Genomic_DNA"/>
</dbReference>
<gene>
    <name evidence="1" type="ORF">DARMORV10_C02P62700.1</name>
</gene>